<dbReference type="InterPro" id="IPR036291">
    <property type="entry name" value="NAD(P)-bd_dom_sf"/>
</dbReference>
<dbReference type="InterPro" id="IPR051606">
    <property type="entry name" value="Polyketide_Oxido-like"/>
</dbReference>
<dbReference type="SUPFAM" id="SSF51735">
    <property type="entry name" value="NAD(P)-binding Rossmann-fold domains"/>
    <property type="match status" value="1"/>
</dbReference>
<dbReference type="Pfam" id="PF13460">
    <property type="entry name" value="NAD_binding_10"/>
    <property type="match status" value="1"/>
</dbReference>
<evidence type="ECO:0000259" key="1">
    <source>
        <dbReference type="Pfam" id="PF13460"/>
    </source>
</evidence>
<dbReference type="PANTHER" id="PTHR43355">
    <property type="entry name" value="FLAVIN REDUCTASE (NADPH)"/>
    <property type="match status" value="1"/>
</dbReference>
<keyword evidence="3" id="KW-1185">Reference proteome</keyword>
<organism evidence="2 3">
    <name type="scientific">Bacillus atrophaeus (strain 1942)</name>
    <dbReference type="NCBI Taxonomy" id="720555"/>
    <lineage>
        <taxon>Bacteria</taxon>
        <taxon>Bacillati</taxon>
        <taxon>Bacillota</taxon>
        <taxon>Bacilli</taxon>
        <taxon>Bacillales</taxon>
        <taxon>Bacillaceae</taxon>
        <taxon>Bacillus</taxon>
    </lineage>
</organism>
<dbReference type="InterPro" id="IPR016040">
    <property type="entry name" value="NAD(P)-bd_dom"/>
</dbReference>
<dbReference type="Proteomes" id="UP000006867">
    <property type="component" value="Chromosome"/>
</dbReference>
<gene>
    <name evidence="2" type="ordered locus">BATR1942_02485</name>
</gene>
<feature type="domain" description="NAD(P)-binding" evidence="1">
    <location>
        <begin position="7"/>
        <end position="193"/>
    </location>
</feature>
<proteinExistence type="predicted"/>
<accession>A0ABN3Z695</accession>
<dbReference type="Gene3D" id="3.40.50.720">
    <property type="entry name" value="NAD(P)-binding Rossmann-like Domain"/>
    <property type="match status" value="1"/>
</dbReference>
<evidence type="ECO:0000313" key="2">
    <source>
        <dbReference type="EMBL" id="ADP31453.1"/>
    </source>
</evidence>
<dbReference type="PANTHER" id="PTHR43355:SF2">
    <property type="entry name" value="FLAVIN REDUCTASE (NADPH)"/>
    <property type="match status" value="1"/>
</dbReference>
<evidence type="ECO:0000313" key="3">
    <source>
        <dbReference type="Proteomes" id="UP000006867"/>
    </source>
</evidence>
<sequence>MRIALFGATGRVGQAFLKEAGANKRYDIYALAREQKNVPHLPPERISTGNARNRDDVQHVITGSDMVISCLGTDGDDTLSVSMKHVIDIMEEENMKRLITVGTAGILKSRQHPQKFRFETNESKRKLTRAAEEHAKVFTMLEASGLDWTAICPTYLPDGEATGVYRFEKDFLPEGGSKITVGDTAHFLYQQLEARDFIRVRVGLAY</sequence>
<dbReference type="RefSeq" id="WP_003327779.1">
    <property type="nucleotide sequence ID" value="NC_014639.1"/>
</dbReference>
<dbReference type="EMBL" id="CP002207">
    <property type="protein sequence ID" value="ADP31453.1"/>
    <property type="molecule type" value="Genomic_DNA"/>
</dbReference>
<dbReference type="CDD" id="cd05244">
    <property type="entry name" value="BVR-B_like_SDR_a"/>
    <property type="match status" value="1"/>
</dbReference>
<protein>
    <submittedName>
        <fullName evidence="2">NADH-flavin oxidoreductase</fullName>
    </submittedName>
</protein>
<name>A0ABN3Z695_BACA1</name>
<reference evidence="2 3" key="1">
    <citation type="journal article" date="2011" name="Front. Microbiol.">
        <title>Genomic signatures of strain selection and enhancement in Bacillus atrophaeus var. globigii, a historical biowarfare simulant.</title>
        <authorList>
            <person name="Gibbons H.S."/>
            <person name="Broomall S.M."/>
            <person name="McNew L.A."/>
            <person name="Daligault H."/>
            <person name="Chapman C."/>
            <person name="Bruce D."/>
            <person name="Karavis M."/>
            <person name="Krepps M."/>
            <person name="McGregor P.A."/>
            <person name="Hong C."/>
            <person name="Park K.H."/>
            <person name="Akmal A."/>
            <person name="Feldman A."/>
            <person name="Lin J.S."/>
            <person name="Chang W.E."/>
            <person name="Higgs B.W."/>
            <person name="Demirev P."/>
            <person name="Lindquist J."/>
            <person name="Liem A."/>
            <person name="Fochler E."/>
            <person name="Read T.D."/>
            <person name="Tapia R."/>
            <person name="Johnson S."/>
            <person name="Bishop-Lilly K.A."/>
            <person name="Detter C."/>
            <person name="Han C."/>
            <person name="Sozhamannan S."/>
            <person name="Rosenzweig C.N."/>
            <person name="Skowronski E.W."/>
        </authorList>
    </citation>
    <scope>NUCLEOTIDE SEQUENCE [LARGE SCALE GENOMIC DNA]</scope>
    <source>
        <strain evidence="2 3">1942</strain>
    </source>
</reference>